<dbReference type="GeneID" id="578713"/>
<dbReference type="PROSITE" id="PS50825">
    <property type="entry name" value="HYR"/>
    <property type="match status" value="2"/>
</dbReference>
<feature type="region of interest" description="Disordered" evidence="2">
    <location>
        <begin position="472"/>
        <end position="507"/>
    </location>
</feature>
<evidence type="ECO:0000256" key="4">
    <source>
        <dbReference type="SAM" id="SignalP"/>
    </source>
</evidence>
<keyword evidence="4" id="KW-0732">Signal</keyword>
<evidence type="ECO:0000256" key="2">
    <source>
        <dbReference type="SAM" id="MobiDB-lite"/>
    </source>
</evidence>
<feature type="compositionally biased region" description="Low complexity" evidence="2">
    <location>
        <begin position="477"/>
        <end position="493"/>
    </location>
</feature>
<evidence type="ECO:0000256" key="3">
    <source>
        <dbReference type="SAM" id="Phobius"/>
    </source>
</evidence>
<reference evidence="6" key="2">
    <citation type="submission" date="2021-01" db="UniProtKB">
        <authorList>
            <consortium name="EnsemblMetazoa"/>
        </authorList>
    </citation>
    <scope>IDENTIFICATION</scope>
</reference>
<evidence type="ECO:0000313" key="7">
    <source>
        <dbReference type="Proteomes" id="UP000007110"/>
    </source>
</evidence>
<keyword evidence="3" id="KW-0812">Transmembrane</keyword>
<organism evidence="6 7">
    <name type="scientific">Strongylocentrotus purpuratus</name>
    <name type="common">Purple sea urchin</name>
    <dbReference type="NCBI Taxonomy" id="7668"/>
    <lineage>
        <taxon>Eukaryota</taxon>
        <taxon>Metazoa</taxon>
        <taxon>Echinodermata</taxon>
        <taxon>Eleutherozoa</taxon>
        <taxon>Echinozoa</taxon>
        <taxon>Echinoidea</taxon>
        <taxon>Euechinoidea</taxon>
        <taxon>Echinacea</taxon>
        <taxon>Camarodonta</taxon>
        <taxon>Echinidea</taxon>
        <taxon>Strongylocentrotidae</taxon>
        <taxon>Strongylocentrotus</taxon>
    </lineage>
</organism>
<dbReference type="EnsemblMetazoa" id="XM_030974722">
    <property type="protein sequence ID" value="XP_030830582"/>
    <property type="gene ID" value="LOC578713"/>
</dbReference>
<keyword evidence="7" id="KW-1185">Reference proteome</keyword>
<evidence type="ECO:0000259" key="5">
    <source>
        <dbReference type="PROSITE" id="PS50825"/>
    </source>
</evidence>
<dbReference type="AlphaFoldDB" id="A0A7M7N4Y3"/>
<keyword evidence="3" id="KW-0472">Membrane</keyword>
<dbReference type="InterPro" id="IPR003410">
    <property type="entry name" value="HYR_dom"/>
</dbReference>
<sequence>MELCSYHLSTTRTYVWICGIFFILSNGANGQVVTCNSVDSDKSNVFETYNVAVSGNASYNFTYEPEEYGPTNRLPVGTNEVTVTAYPTSSPSTATGNCTFNVTVSLSELPIACPITSDVESTDPGESTFQLTVSNLALISGFDYIPVTSSFIESEISTNTTGVVSDRFPIGVHAMSVRYFDSYLAKECNFTLTVVDMEPPTVTCPAGIVTTTTNVITYTPMGIADNVPDPSMLQGSISYIPDTLSPGSRFPFGISTVTISITDGAGNQGNCSFDVNVSIQDLPIVCPMTPVDLTVGTDSGEPFYTYQDPQFIVTYLPESTTYDPYGSITMMRTYGGSSSSPELAISPSAHTVNVIISDGTLSKSCTEARVTVEDREPPVIVCPDDIYQDHTSVDSTFQLKSSSDNSGEPVVDFSLQPFIRDMSYPIGTTTYTFTSFDSAGNNASCSFNVTIEIAPQTPTPQDNITPVTSMTSTPAISVTQSETTTSSSTTSQTLGSEPTNAMESTAESTNAIKLTTAGALTMPNNLPIIIGCSVAGVVLLIIIVILAVICSNPGRRSIFGIGAKEPSKIRQVGASRHGVATDPVLLADRLERTRSNIYATNDFDVEMEETPEMTETNGAAGGLREMTETNGMDYNDLYGTTDELAGKSVL</sequence>
<name>A0A7M7N4Y3_STRPU</name>
<dbReference type="Pfam" id="PF02494">
    <property type="entry name" value="HYR"/>
    <property type="match status" value="2"/>
</dbReference>
<dbReference type="RefSeq" id="XP_030830582.1">
    <property type="nucleotide sequence ID" value="XM_030974722.1"/>
</dbReference>
<evidence type="ECO:0000313" key="6">
    <source>
        <dbReference type="EnsemblMetazoa" id="XP_030830582"/>
    </source>
</evidence>
<dbReference type="PANTHER" id="PTHR24273:SF32">
    <property type="entry name" value="HYALIN"/>
    <property type="match status" value="1"/>
</dbReference>
<proteinExistence type="predicted"/>
<keyword evidence="1" id="KW-0677">Repeat</keyword>
<dbReference type="InParanoid" id="A0A7M7N4Y3"/>
<feature type="chain" id="PRO_5029583120" description="HYR domain-containing protein" evidence="4">
    <location>
        <begin position="31"/>
        <end position="650"/>
    </location>
</feature>
<feature type="domain" description="HYR" evidence="5">
    <location>
        <begin position="195"/>
        <end position="279"/>
    </location>
</feature>
<keyword evidence="3" id="KW-1133">Transmembrane helix</keyword>
<feature type="domain" description="HYR" evidence="5">
    <location>
        <begin position="372"/>
        <end position="453"/>
    </location>
</feature>
<dbReference type="Proteomes" id="UP000007110">
    <property type="component" value="Unassembled WGS sequence"/>
</dbReference>
<reference evidence="7" key="1">
    <citation type="submission" date="2015-02" db="EMBL/GenBank/DDBJ databases">
        <title>Genome sequencing for Strongylocentrotus purpuratus.</title>
        <authorList>
            <person name="Murali S."/>
            <person name="Liu Y."/>
            <person name="Vee V."/>
            <person name="English A."/>
            <person name="Wang M."/>
            <person name="Skinner E."/>
            <person name="Han Y."/>
            <person name="Muzny D.M."/>
            <person name="Worley K.C."/>
            <person name="Gibbs R.A."/>
        </authorList>
    </citation>
    <scope>NUCLEOTIDE SEQUENCE</scope>
</reference>
<feature type="signal peptide" evidence="4">
    <location>
        <begin position="1"/>
        <end position="30"/>
    </location>
</feature>
<feature type="compositionally biased region" description="Polar residues" evidence="2">
    <location>
        <begin position="494"/>
        <end position="507"/>
    </location>
</feature>
<dbReference type="PANTHER" id="PTHR24273">
    <property type="entry name" value="FI04643P-RELATED"/>
    <property type="match status" value="1"/>
</dbReference>
<protein>
    <recommendedName>
        <fullName evidence="5">HYR domain-containing protein</fullName>
    </recommendedName>
</protein>
<accession>A0A7M7N4Y3</accession>
<dbReference type="OrthoDB" id="6515930at2759"/>
<feature type="transmembrane region" description="Helical" evidence="3">
    <location>
        <begin position="528"/>
        <end position="549"/>
    </location>
</feature>
<evidence type="ECO:0000256" key="1">
    <source>
        <dbReference type="ARBA" id="ARBA00022737"/>
    </source>
</evidence>
<dbReference type="KEGG" id="spu:578713"/>